<evidence type="ECO:0000313" key="7">
    <source>
        <dbReference type="EMBL" id="KAK8876811.1"/>
    </source>
</evidence>
<evidence type="ECO:0000256" key="4">
    <source>
        <dbReference type="ARBA" id="ARBA00022989"/>
    </source>
</evidence>
<dbReference type="Pfam" id="PF01565">
    <property type="entry name" value="FAD_binding_4"/>
    <property type="match status" value="1"/>
</dbReference>
<name>A0ABR2JFZ2_9PEZI</name>
<reference evidence="7 8" key="1">
    <citation type="journal article" date="2024" name="IMA Fungus">
        <title>Apiospora arundinis, a panoply of carbohydrate-active enzymes and secondary metabolites.</title>
        <authorList>
            <person name="Sorensen T."/>
            <person name="Petersen C."/>
            <person name="Muurmann A.T."/>
            <person name="Christiansen J.V."/>
            <person name="Brundto M.L."/>
            <person name="Overgaard C.K."/>
            <person name="Boysen A.T."/>
            <person name="Wollenberg R.D."/>
            <person name="Larsen T.O."/>
            <person name="Sorensen J.L."/>
            <person name="Nielsen K.L."/>
            <person name="Sondergaard T.E."/>
        </authorList>
    </citation>
    <scope>NUCLEOTIDE SEQUENCE [LARGE SCALE GENOMIC DNA]</scope>
    <source>
        <strain evidence="7 8">AAU 773</strain>
    </source>
</reference>
<dbReference type="Proteomes" id="UP001390339">
    <property type="component" value="Unassembled WGS sequence"/>
</dbReference>
<dbReference type="PANTHER" id="PTHR10801">
    <property type="entry name" value="24-DEHYDROCHOLESTEROL REDUCTASE"/>
    <property type="match status" value="1"/>
</dbReference>
<sequence>MECVKDFELHELDVRRIQDEVQDSYRRKQPYHIFHGSTNSTRPAHNDTVVDISCLRRILKIDPYLQTALVEPTVPMDKLVEATLEVGLMPPVVMEFPGITVGGGFSGSAGGSSSFKSGYFSETVREIEIVRADGEVCRASASKNTDLFHGAAGAAGTLGIITLLELRLIPAEMFSGPWDPWFYMHVRERVQTRLETGAEGMVDYIPLREYLFRYDRGAFWVGRECFKCFGFVPFNSLTRWFLDDFMHTRMLYRALHASNSSFKFMIQDLSLPYSKAQAFVEYTADKIEIWPLWLCPLRATQGPTFHPSSNRQGDPKTSPEPMLNIGLWGRASQDLITFVEQNRDLERRVRDLDGCKVLYSHTYYTEQEFWDLYDRTGYDKLRERYRATTLPSIYEKVNVGVYLSELQGKQSWSEWLWSSWPLPGITGIVAAVRSGDYVYHRQLIWRRLWERGVQDKLD</sequence>
<accession>A0ABR2JFZ2</accession>
<keyword evidence="5" id="KW-0472">Membrane</keyword>
<keyword evidence="8" id="KW-1185">Reference proteome</keyword>
<comment type="caution">
    <text evidence="7">The sequence shown here is derived from an EMBL/GenBank/DDBJ whole genome shotgun (WGS) entry which is preliminary data.</text>
</comment>
<dbReference type="EMBL" id="JAPCWZ010000002">
    <property type="protein sequence ID" value="KAK8876811.1"/>
    <property type="molecule type" value="Genomic_DNA"/>
</dbReference>
<evidence type="ECO:0000256" key="5">
    <source>
        <dbReference type="ARBA" id="ARBA00023136"/>
    </source>
</evidence>
<dbReference type="PROSITE" id="PS51387">
    <property type="entry name" value="FAD_PCMH"/>
    <property type="match status" value="1"/>
</dbReference>
<dbReference type="InterPro" id="IPR006094">
    <property type="entry name" value="Oxid_FAD_bind_N"/>
</dbReference>
<evidence type="ECO:0000256" key="3">
    <source>
        <dbReference type="ARBA" id="ARBA00022692"/>
    </source>
</evidence>
<dbReference type="InterPro" id="IPR036318">
    <property type="entry name" value="FAD-bd_PCMH-like_sf"/>
</dbReference>
<organism evidence="7 8">
    <name type="scientific">Apiospora arundinis</name>
    <dbReference type="NCBI Taxonomy" id="335852"/>
    <lineage>
        <taxon>Eukaryota</taxon>
        <taxon>Fungi</taxon>
        <taxon>Dikarya</taxon>
        <taxon>Ascomycota</taxon>
        <taxon>Pezizomycotina</taxon>
        <taxon>Sordariomycetes</taxon>
        <taxon>Xylariomycetidae</taxon>
        <taxon>Amphisphaeriales</taxon>
        <taxon>Apiosporaceae</taxon>
        <taxon>Apiospora</taxon>
    </lineage>
</organism>
<proteinExistence type="predicted"/>
<keyword evidence="3" id="KW-0812">Transmembrane</keyword>
<dbReference type="SUPFAM" id="SSF56176">
    <property type="entry name" value="FAD-binding/transporter-associated domain-like"/>
    <property type="match status" value="1"/>
</dbReference>
<gene>
    <name evidence="7" type="ORF">PGQ11_001757</name>
</gene>
<comment type="subcellular location">
    <subcellularLocation>
        <location evidence="1">Membrane</location>
        <topology evidence="1">Single-pass membrane protein</topology>
    </subcellularLocation>
</comment>
<keyword evidence="4" id="KW-1133">Transmembrane helix</keyword>
<dbReference type="Gene3D" id="3.30.465.10">
    <property type="match status" value="1"/>
</dbReference>
<dbReference type="EC" id="1.3.1.72" evidence="2"/>
<dbReference type="InterPro" id="IPR016166">
    <property type="entry name" value="FAD-bd_PCMH"/>
</dbReference>
<evidence type="ECO:0000256" key="2">
    <source>
        <dbReference type="ARBA" id="ARBA00012405"/>
    </source>
</evidence>
<evidence type="ECO:0000313" key="8">
    <source>
        <dbReference type="Proteomes" id="UP001390339"/>
    </source>
</evidence>
<dbReference type="InterPro" id="IPR016169">
    <property type="entry name" value="FAD-bd_PCMH_sub2"/>
</dbReference>
<dbReference type="InterPro" id="IPR040165">
    <property type="entry name" value="Diminuto-like"/>
</dbReference>
<protein>
    <recommendedName>
        <fullName evidence="2">Delta(24)-sterol reductase</fullName>
        <ecNumber evidence="2">1.3.1.72</ecNumber>
    </recommendedName>
</protein>
<dbReference type="PANTHER" id="PTHR10801:SF10">
    <property type="entry name" value="FAD BINDING DOMAIN PROTEIN (AFU_ORTHOLOGUE AFUA_6G14300)"/>
    <property type="match status" value="1"/>
</dbReference>
<evidence type="ECO:0000256" key="1">
    <source>
        <dbReference type="ARBA" id="ARBA00004167"/>
    </source>
</evidence>
<feature type="domain" description="FAD-binding PCMH-type" evidence="6">
    <location>
        <begin position="1"/>
        <end position="171"/>
    </location>
</feature>
<evidence type="ECO:0000259" key="6">
    <source>
        <dbReference type="PROSITE" id="PS51387"/>
    </source>
</evidence>